<feature type="compositionally biased region" description="Polar residues" evidence="1">
    <location>
        <begin position="150"/>
        <end position="162"/>
    </location>
</feature>
<dbReference type="PANTHER" id="PTHR34648">
    <property type="entry name" value="CLOCK-INTERACTING PACEMAKER"/>
    <property type="match status" value="1"/>
</dbReference>
<dbReference type="GO" id="GO:0042754">
    <property type="term" value="P:negative regulation of circadian rhythm"/>
    <property type="evidence" value="ECO:0007669"/>
    <property type="project" value="InterPro"/>
</dbReference>
<feature type="compositionally biased region" description="Polar residues" evidence="1">
    <location>
        <begin position="11"/>
        <end position="25"/>
    </location>
</feature>
<dbReference type="AlphaFoldDB" id="A0A8C5EM03"/>
<feature type="region of interest" description="Disordered" evidence="1">
    <location>
        <begin position="1"/>
        <end position="114"/>
    </location>
</feature>
<gene>
    <name evidence="2" type="primary">si:ch211-132b12.7</name>
</gene>
<dbReference type="InterPro" id="IPR031602">
    <property type="entry name" value="CIPC"/>
</dbReference>
<feature type="compositionally biased region" description="Polar residues" evidence="1">
    <location>
        <begin position="56"/>
        <end position="68"/>
    </location>
</feature>
<dbReference type="Proteomes" id="UP000694680">
    <property type="component" value="Chromosome 13"/>
</dbReference>
<evidence type="ECO:0000313" key="2">
    <source>
        <dbReference type="Ensembl" id="ENSGWIP00000023785.1"/>
    </source>
</evidence>
<protein>
    <submittedName>
        <fullName evidence="2">CLOCK-interacting pacemaker-like</fullName>
    </submittedName>
</protein>
<reference evidence="2" key="2">
    <citation type="submission" date="2025-08" db="UniProtKB">
        <authorList>
            <consortium name="Ensembl"/>
        </authorList>
    </citation>
    <scope>IDENTIFICATION</scope>
</reference>
<reference evidence="2" key="1">
    <citation type="submission" date="2020-06" db="EMBL/GenBank/DDBJ databases">
        <authorList>
            <consortium name="Wellcome Sanger Institute Data Sharing"/>
        </authorList>
    </citation>
    <scope>NUCLEOTIDE SEQUENCE [LARGE SCALE GENOMIC DNA]</scope>
</reference>
<organism evidence="2 3">
    <name type="scientific">Gouania willdenowi</name>
    <name type="common">Blunt-snouted clingfish</name>
    <name type="synonym">Lepadogaster willdenowi</name>
    <dbReference type="NCBI Taxonomy" id="441366"/>
    <lineage>
        <taxon>Eukaryota</taxon>
        <taxon>Metazoa</taxon>
        <taxon>Chordata</taxon>
        <taxon>Craniata</taxon>
        <taxon>Vertebrata</taxon>
        <taxon>Euteleostomi</taxon>
        <taxon>Actinopterygii</taxon>
        <taxon>Neopterygii</taxon>
        <taxon>Teleostei</taxon>
        <taxon>Neoteleostei</taxon>
        <taxon>Acanthomorphata</taxon>
        <taxon>Ovalentaria</taxon>
        <taxon>Blenniimorphae</taxon>
        <taxon>Blenniiformes</taxon>
        <taxon>Gobiesocoidei</taxon>
        <taxon>Gobiesocidae</taxon>
        <taxon>Gobiesocinae</taxon>
        <taxon>Gouania</taxon>
    </lineage>
</organism>
<feature type="compositionally biased region" description="Basic and acidic residues" evidence="1">
    <location>
        <begin position="1"/>
        <end position="10"/>
    </location>
</feature>
<evidence type="ECO:0000256" key="1">
    <source>
        <dbReference type="SAM" id="MobiDB-lite"/>
    </source>
</evidence>
<dbReference type="OrthoDB" id="6374619at2759"/>
<accession>A0A8C5EM03</accession>
<proteinExistence type="predicted"/>
<dbReference type="GO" id="GO:0045892">
    <property type="term" value="P:negative regulation of DNA-templated transcription"/>
    <property type="evidence" value="ECO:0007669"/>
    <property type="project" value="InterPro"/>
</dbReference>
<feature type="compositionally biased region" description="Low complexity" evidence="1">
    <location>
        <begin position="247"/>
        <end position="266"/>
    </location>
</feature>
<feature type="region of interest" description="Disordered" evidence="1">
    <location>
        <begin position="398"/>
        <end position="443"/>
    </location>
</feature>
<feature type="region of interest" description="Disordered" evidence="1">
    <location>
        <begin position="143"/>
        <end position="162"/>
    </location>
</feature>
<name>A0A8C5EM03_GOUWI</name>
<dbReference type="Pfam" id="PF15800">
    <property type="entry name" value="CiPC"/>
    <property type="match status" value="1"/>
</dbReference>
<feature type="region of interest" description="Disordered" evidence="1">
    <location>
        <begin position="236"/>
        <end position="266"/>
    </location>
</feature>
<dbReference type="Ensembl" id="ENSGWIT00000026042.1">
    <property type="protein sequence ID" value="ENSGWIP00000023785.1"/>
    <property type="gene ID" value="ENSGWIG00000012675.1"/>
</dbReference>
<sequence length="443" mass="47286">MPKCLKEHDPSATTSKKAKDTSGTSPMLLAILDAKDGDDSSGRGSTCSLEKDSGYSEFSTDGSDCQQTDFEDPQSKESQSRASKHASSDHVAGQNQQRGQKKPGNVPSMPAGWDHSPVCNIKDMVLKQPGIFANTGQLLWNDGTRDGELPSSSHNASLQKPTQVPASFHIHRPLSRRSNVCEKKIHSSCLPILNTYPRIAPHPCKKISDELSSNSDSQDSSKVASTDLKIVGLPVTKSPSEQHPVPAASSSSNSAATTSASQESQTVSHLRHTLSSFISKGHHKDSASGTRHRRFLNTVEVLRQSGLLDITLRSKQLLHQSSATEGGITQLRRHTELLCQAANNLGHGADGIITWEHLHKTMAESGCYPDLKALSSFQSPPTGSGSLSESVFKSVTNELEVSESAKASQSPVVEHASDQGCVLKPEEESSGIASAPPSDSSAK</sequence>
<dbReference type="PANTHER" id="PTHR34648:SF7">
    <property type="entry name" value="SI:CH211-132B12.7"/>
    <property type="match status" value="1"/>
</dbReference>
<keyword evidence="3" id="KW-1185">Reference proteome</keyword>
<dbReference type="GO" id="GO:0005634">
    <property type="term" value="C:nucleus"/>
    <property type="evidence" value="ECO:0007669"/>
    <property type="project" value="TreeGrafter"/>
</dbReference>
<feature type="compositionally biased region" description="Polar residues" evidence="1">
    <location>
        <begin position="398"/>
        <end position="411"/>
    </location>
</feature>
<evidence type="ECO:0000313" key="3">
    <source>
        <dbReference type="Proteomes" id="UP000694680"/>
    </source>
</evidence>
<reference evidence="2" key="3">
    <citation type="submission" date="2025-09" db="UniProtKB">
        <authorList>
            <consortium name="Ensembl"/>
        </authorList>
    </citation>
    <scope>IDENTIFICATION</scope>
</reference>